<dbReference type="PRINTS" id="PR00111">
    <property type="entry name" value="ABHYDROLASE"/>
</dbReference>
<comment type="caution">
    <text evidence="2">The sequence shown here is derived from an EMBL/GenBank/DDBJ whole genome shotgun (WGS) entry which is preliminary data.</text>
</comment>
<dbReference type="OrthoDB" id="9776853at2"/>
<dbReference type="PRINTS" id="PR00412">
    <property type="entry name" value="EPOXHYDRLASE"/>
</dbReference>
<evidence type="ECO:0000259" key="1">
    <source>
        <dbReference type="Pfam" id="PF00561"/>
    </source>
</evidence>
<dbReference type="Pfam" id="PF00561">
    <property type="entry name" value="Abhydrolase_1"/>
    <property type="match status" value="1"/>
</dbReference>
<keyword evidence="2" id="KW-0378">Hydrolase</keyword>
<accession>A0A5R9EV02</accession>
<dbReference type="InterPro" id="IPR000073">
    <property type="entry name" value="AB_hydrolase_1"/>
</dbReference>
<dbReference type="Gene3D" id="3.40.50.1820">
    <property type="entry name" value="alpha/beta hydrolase"/>
    <property type="match status" value="1"/>
</dbReference>
<dbReference type="InterPro" id="IPR029058">
    <property type="entry name" value="AB_hydrolase_fold"/>
</dbReference>
<evidence type="ECO:0000313" key="2">
    <source>
        <dbReference type="EMBL" id="TLS35042.1"/>
    </source>
</evidence>
<protein>
    <submittedName>
        <fullName evidence="2">Alpha/beta hydrolase</fullName>
    </submittedName>
</protein>
<dbReference type="RefSeq" id="WP_138129561.1">
    <property type="nucleotide sequence ID" value="NZ_SWLG01000031.1"/>
</dbReference>
<reference evidence="2 3" key="1">
    <citation type="submission" date="2019-04" db="EMBL/GenBank/DDBJ databases">
        <title>Bacillus caeni sp. nov., a bacterium isolated from mangrove sediment.</title>
        <authorList>
            <person name="Huang H."/>
            <person name="Mo K."/>
            <person name="Hu Y."/>
        </authorList>
    </citation>
    <scope>NUCLEOTIDE SEQUENCE [LARGE SCALE GENOMIC DNA]</scope>
    <source>
        <strain evidence="2 3">HB172195</strain>
    </source>
</reference>
<dbReference type="EMBL" id="SWLG01000031">
    <property type="protein sequence ID" value="TLS35042.1"/>
    <property type="molecule type" value="Genomic_DNA"/>
</dbReference>
<feature type="domain" description="AB hydrolase-1" evidence="1">
    <location>
        <begin position="15"/>
        <end position="114"/>
    </location>
</feature>
<dbReference type="GO" id="GO:0016787">
    <property type="term" value="F:hydrolase activity"/>
    <property type="evidence" value="ECO:0007669"/>
    <property type="project" value="UniProtKB-KW"/>
</dbReference>
<sequence length="274" mass="31668">MLHYRVYASDPSREWVTFIHGAGGSSSIWYKQIKQYKKHYNVVCIDLRGHGNSQKAKWKKGDTFLQISEDVLEVLDHLTIRFSHFIGISLGTIVVQTLSRNHPERVSSMILGGAVIQLDGRTKFLLTIGHTFKYILPFMWLYKLFAWIIMPRATHSESRYAFVKQAKKMCQKEFIRWFTLTKSLNPYLRHLQVDTKGIPTLFVMGEEDHLFLAPVKELVRKQKELGLTCLKDSGHVCNIDQPESFNEVTLDFIKRVGERTSKTAPKNFQASNNC</sequence>
<dbReference type="AlphaFoldDB" id="A0A5R9EV02"/>
<dbReference type="SUPFAM" id="SSF53474">
    <property type="entry name" value="alpha/beta-Hydrolases"/>
    <property type="match status" value="1"/>
</dbReference>
<name>A0A5R9EV02_9BACL</name>
<dbReference type="Proteomes" id="UP000308230">
    <property type="component" value="Unassembled WGS sequence"/>
</dbReference>
<evidence type="ECO:0000313" key="3">
    <source>
        <dbReference type="Proteomes" id="UP000308230"/>
    </source>
</evidence>
<proteinExistence type="predicted"/>
<gene>
    <name evidence="2" type="ORF">FCL54_22550</name>
</gene>
<dbReference type="InterPro" id="IPR050266">
    <property type="entry name" value="AB_hydrolase_sf"/>
</dbReference>
<organism evidence="2 3">
    <name type="scientific">Exobacillus caeni</name>
    <dbReference type="NCBI Taxonomy" id="2574798"/>
    <lineage>
        <taxon>Bacteria</taxon>
        <taxon>Bacillati</taxon>
        <taxon>Bacillota</taxon>
        <taxon>Bacilli</taxon>
        <taxon>Bacillales</taxon>
        <taxon>Guptibacillaceae</taxon>
        <taxon>Exobacillus</taxon>
    </lineage>
</organism>
<dbReference type="InterPro" id="IPR000639">
    <property type="entry name" value="Epox_hydrolase-like"/>
</dbReference>
<dbReference type="PANTHER" id="PTHR43798">
    <property type="entry name" value="MONOACYLGLYCEROL LIPASE"/>
    <property type="match status" value="1"/>
</dbReference>
<keyword evidence="3" id="KW-1185">Reference proteome</keyword>